<organism evidence="4 5">
    <name type="scientific">Fraxinus pennsylvanica</name>
    <dbReference type="NCBI Taxonomy" id="56036"/>
    <lineage>
        <taxon>Eukaryota</taxon>
        <taxon>Viridiplantae</taxon>
        <taxon>Streptophyta</taxon>
        <taxon>Embryophyta</taxon>
        <taxon>Tracheophyta</taxon>
        <taxon>Spermatophyta</taxon>
        <taxon>Magnoliopsida</taxon>
        <taxon>eudicotyledons</taxon>
        <taxon>Gunneridae</taxon>
        <taxon>Pentapetalae</taxon>
        <taxon>asterids</taxon>
        <taxon>lamiids</taxon>
        <taxon>Lamiales</taxon>
        <taxon>Oleaceae</taxon>
        <taxon>Oleeae</taxon>
        <taxon>Fraxinus</taxon>
    </lineage>
</organism>
<feature type="transmembrane region" description="Helical" evidence="2">
    <location>
        <begin position="20"/>
        <end position="38"/>
    </location>
</feature>
<keyword evidence="2" id="KW-0812">Transmembrane</keyword>
<protein>
    <recommendedName>
        <fullName evidence="3">DRBM domain-containing protein</fullName>
    </recommendedName>
</protein>
<dbReference type="InterPro" id="IPR014720">
    <property type="entry name" value="dsRBD_dom"/>
</dbReference>
<evidence type="ECO:0000256" key="2">
    <source>
        <dbReference type="SAM" id="Phobius"/>
    </source>
</evidence>
<dbReference type="AlphaFoldDB" id="A0AAD1ZAA5"/>
<sequence length="157" mass="17977">MYLSYFLKFTFSSHSSDFDFLFTGAIIWVKYGNMTFNLKIGDKKMKNKMGNNCLLTLEVDDFPRSMHHNWALYGLVHAWEASKANFSQRSHRHTLHILESEIILSYGGLHVLFAGQKIGEGIGRTRREAQNEAAQGSLMNLAVFKNFPMRTSKVVHS</sequence>
<dbReference type="GO" id="GO:0003723">
    <property type="term" value="F:RNA binding"/>
    <property type="evidence" value="ECO:0007669"/>
    <property type="project" value="UniProtKB-UniRule"/>
</dbReference>
<gene>
    <name evidence="4" type="ORF">FPE_LOCUS13368</name>
</gene>
<evidence type="ECO:0000313" key="5">
    <source>
        <dbReference type="Proteomes" id="UP000834106"/>
    </source>
</evidence>
<feature type="domain" description="DRBM" evidence="3">
    <location>
        <begin position="111"/>
        <end position="143"/>
    </location>
</feature>
<accession>A0AAD1ZAA5</accession>
<evidence type="ECO:0000256" key="1">
    <source>
        <dbReference type="PROSITE-ProRule" id="PRU00266"/>
    </source>
</evidence>
<dbReference type="SUPFAM" id="SSF54768">
    <property type="entry name" value="dsRNA-binding domain-like"/>
    <property type="match status" value="1"/>
</dbReference>
<evidence type="ECO:0000259" key="3">
    <source>
        <dbReference type="PROSITE" id="PS50137"/>
    </source>
</evidence>
<evidence type="ECO:0000313" key="4">
    <source>
        <dbReference type="EMBL" id="CAI9765938.1"/>
    </source>
</evidence>
<dbReference type="Proteomes" id="UP000834106">
    <property type="component" value="Chromosome 8"/>
</dbReference>
<reference evidence="4" key="1">
    <citation type="submission" date="2023-05" db="EMBL/GenBank/DDBJ databases">
        <authorList>
            <person name="Huff M."/>
        </authorList>
    </citation>
    <scope>NUCLEOTIDE SEQUENCE</scope>
</reference>
<dbReference type="EMBL" id="OU503043">
    <property type="protein sequence ID" value="CAI9765938.1"/>
    <property type="molecule type" value="Genomic_DNA"/>
</dbReference>
<proteinExistence type="predicted"/>
<keyword evidence="2" id="KW-1133">Transmembrane helix</keyword>
<keyword evidence="1" id="KW-0694">RNA-binding</keyword>
<dbReference type="PROSITE" id="PS50137">
    <property type="entry name" value="DS_RBD"/>
    <property type="match status" value="1"/>
</dbReference>
<keyword evidence="2" id="KW-0472">Membrane</keyword>
<keyword evidence="5" id="KW-1185">Reference proteome</keyword>
<name>A0AAD1ZAA5_9LAMI</name>